<sequence length="288" mass="32972">MANAHRRRNFMAKLRVDGVLLDGEDSIKEAVTNAFQRIMAKTREWRPSLDGLAFDCLQRANSEERGVDDLKDFRPISLVGELYKLLTKVLANRLKKVTDFLVSDFQHAFVAGRQILDVVLIANKAIDSRIKNNLRSVLCKLDIEKANEGSFINGFLVKGKNGVGVEVSHLLFANDTLILCDASKENLEYLSWVFMWFEACSWLKINLGKSEMIPIGNVPNLEELVEVLGCKVIVGKYGQEDEGWCTNEERERYGVGVWKALRNGWEDLKIRMRFKVGSRNRVKFWKDR</sequence>
<comment type="caution">
    <text evidence="1">The sequence shown here is derived from an EMBL/GenBank/DDBJ whole genome shotgun (WGS) entry which is preliminary data.</text>
</comment>
<evidence type="ECO:0000313" key="2">
    <source>
        <dbReference type="Proteomes" id="UP000288805"/>
    </source>
</evidence>
<dbReference type="PANTHER" id="PTHR46890:SF50">
    <property type="entry name" value="RNA-DIRECTED DNA POLYMERASE, EUKARYOTA, REVERSE TRANSCRIPTASE ZINC-BINDING DOMAIN PROTEIN-RELATED"/>
    <property type="match status" value="1"/>
</dbReference>
<dbReference type="EMBL" id="QGNW01002105">
    <property type="protein sequence ID" value="RVW25306.1"/>
    <property type="molecule type" value="Genomic_DNA"/>
</dbReference>
<dbReference type="PANTHER" id="PTHR46890">
    <property type="entry name" value="NON-LTR RETROLELEMENT REVERSE TRANSCRIPTASE-LIKE PROTEIN-RELATED"/>
    <property type="match status" value="1"/>
</dbReference>
<name>A0A438CQ36_VITVI</name>
<organism evidence="1 2">
    <name type="scientific">Vitis vinifera</name>
    <name type="common">Grape</name>
    <dbReference type="NCBI Taxonomy" id="29760"/>
    <lineage>
        <taxon>Eukaryota</taxon>
        <taxon>Viridiplantae</taxon>
        <taxon>Streptophyta</taxon>
        <taxon>Embryophyta</taxon>
        <taxon>Tracheophyta</taxon>
        <taxon>Spermatophyta</taxon>
        <taxon>Magnoliopsida</taxon>
        <taxon>eudicotyledons</taxon>
        <taxon>Gunneridae</taxon>
        <taxon>Pentapetalae</taxon>
        <taxon>rosids</taxon>
        <taxon>Vitales</taxon>
        <taxon>Vitaceae</taxon>
        <taxon>Viteae</taxon>
        <taxon>Vitis</taxon>
    </lineage>
</organism>
<accession>A0A438CQ36</accession>
<evidence type="ECO:0000313" key="1">
    <source>
        <dbReference type="EMBL" id="RVW25306.1"/>
    </source>
</evidence>
<gene>
    <name evidence="1" type="ORF">CK203_113460</name>
</gene>
<reference evidence="1 2" key="1">
    <citation type="journal article" date="2018" name="PLoS Genet.">
        <title>Population sequencing reveals clonal diversity and ancestral inbreeding in the grapevine cultivar Chardonnay.</title>
        <authorList>
            <person name="Roach M.J."/>
            <person name="Johnson D.L."/>
            <person name="Bohlmann J."/>
            <person name="van Vuuren H.J."/>
            <person name="Jones S.J."/>
            <person name="Pretorius I.S."/>
            <person name="Schmidt S.A."/>
            <person name="Borneman A.R."/>
        </authorList>
    </citation>
    <scope>NUCLEOTIDE SEQUENCE [LARGE SCALE GENOMIC DNA]</scope>
    <source>
        <strain evidence="2">cv. Chardonnay</strain>
        <tissue evidence="1">Leaf</tissue>
    </source>
</reference>
<proteinExistence type="predicted"/>
<dbReference type="InterPro" id="IPR052343">
    <property type="entry name" value="Retrotransposon-Effector_Assoc"/>
</dbReference>
<dbReference type="Proteomes" id="UP000288805">
    <property type="component" value="Unassembled WGS sequence"/>
</dbReference>
<dbReference type="AlphaFoldDB" id="A0A438CQ36"/>
<protein>
    <submittedName>
        <fullName evidence="1">Uncharacterized protein</fullName>
    </submittedName>
</protein>